<reference evidence="1 2" key="1">
    <citation type="submission" date="2021-02" db="EMBL/GenBank/DDBJ databases">
        <title>Plant Genome Project.</title>
        <authorList>
            <person name="Zhang R.-G."/>
        </authorList>
    </citation>
    <scope>NUCLEOTIDE SEQUENCE [LARGE SCALE GENOMIC DNA]</scope>
    <source>
        <tissue evidence="1">Leaves</tissue>
    </source>
</reference>
<evidence type="ECO:0000313" key="1">
    <source>
        <dbReference type="EMBL" id="KAH7569600.1"/>
    </source>
</evidence>
<dbReference type="Proteomes" id="UP000827721">
    <property type="component" value="Unassembled WGS sequence"/>
</dbReference>
<sequence length="165" mass="18493">MGVLIKSIQYVILVARNMVEFALGRLELVSSVENLRGIISLTINGAGIVPISGHLAFVLFDSGESLCAKELLRSCRVQIEDKLLEADLIILNMRDFDIIFGMDWLSVYHANVKCFNKKVVFSPPGKHEFNFVGTNLCSLPPMISVFQAQIPQKRLYEIFGKCHGY</sequence>
<comment type="caution">
    <text evidence="1">The sequence shown here is derived from an EMBL/GenBank/DDBJ whole genome shotgun (WGS) entry which is preliminary data.</text>
</comment>
<dbReference type="InterPro" id="IPR021109">
    <property type="entry name" value="Peptidase_aspartic_dom_sf"/>
</dbReference>
<keyword evidence="2" id="KW-1185">Reference proteome</keyword>
<dbReference type="EMBL" id="JAFEMO010000006">
    <property type="protein sequence ID" value="KAH7569600.1"/>
    <property type="molecule type" value="Genomic_DNA"/>
</dbReference>
<dbReference type="Gene3D" id="2.40.70.10">
    <property type="entry name" value="Acid Proteases"/>
    <property type="match status" value="1"/>
</dbReference>
<proteinExistence type="predicted"/>
<organism evidence="1 2">
    <name type="scientific">Xanthoceras sorbifolium</name>
    <dbReference type="NCBI Taxonomy" id="99658"/>
    <lineage>
        <taxon>Eukaryota</taxon>
        <taxon>Viridiplantae</taxon>
        <taxon>Streptophyta</taxon>
        <taxon>Embryophyta</taxon>
        <taxon>Tracheophyta</taxon>
        <taxon>Spermatophyta</taxon>
        <taxon>Magnoliopsida</taxon>
        <taxon>eudicotyledons</taxon>
        <taxon>Gunneridae</taxon>
        <taxon>Pentapetalae</taxon>
        <taxon>rosids</taxon>
        <taxon>malvids</taxon>
        <taxon>Sapindales</taxon>
        <taxon>Sapindaceae</taxon>
        <taxon>Xanthoceroideae</taxon>
        <taxon>Xanthoceras</taxon>
    </lineage>
</organism>
<accession>A0ABQ8HZ04</accession>
<gene>
    <name evidence="1" type="ORF">JRO89_XS06G0205800</name>
</gene>
<name>A0ABQ8HZ04_9ROSI</name>
<evidence type="ECO:0000313" key="2">
    <source>
        <dbReference type="Proteomes" id="UP000827721"/>
    </source>
</evidence>
<protein>
    <submittedName>
        <fullName evidence="1">Uncharacterized protein</fullName>
    </submittedName>
</protein>
<dbReference type="Pfam" id="PF08284">
    <property type="entry name" value="RVP_2"/>
    <property type="match status" value="1"/>
</dbReference>